<comment type="caution">
    <text evidence="1">The sequence shown here is derived from an EMBL/GenBank/DDBJ whole genome shotgun (WGS) entry which is preliminary data.</text>
</comment>
<dbReference type="AlphaFoldDB" id="A0A8T0R6V8"/>
<organism evidence="1 2">
    <name type="scientific">Panicum virgatum</name>
    <name type="common">Blackwell switchgrass</name>
    <dbReference type="NCBI Taxonomy" id="38727"/>
    <lineage>
        <taxon>Eukaryota</taxon>
        <taxon>Viridiplantae</taxon>
        <taxon>Streptophyta</taxon>
        <taxon>Embryophyta</taxon>
        <taxon>Tracheophyta</taxon>
        <taxon>Spermatophyta</taxon>
        <taxon>Magnoliopsida</taxon>
        <taxon>Liliopsida</taxon>
        <taxon>Poales</taxon>
        <taxon>Poaceae</taxon>
        <taxon>PACMAD clade</taxon>
        <taxon>Panicoideae</taxon>
        <taxon>Panicodae</taxon>
        <taxon>Paniceae</taxon>
        <taxon>Panicinae</taxon>
        <taxon>Panicum</taxon>
        <taxon>Panicum sect. Hiantes</taxon>
    </lineage>
</organism>
<name>A0A8T0R6V8_PANVG</name>
<dbReference type="Proteomes" id="UP000823388">
    <property type="component" value="Chromosome 6K"/>
</dbReference>
<proteinExistence type="predicted"/>
<dbReference type="EMBL" id="CM029047">
    <property type="protein sequence ID" value="KAG2581472.1"/>
    <property type="molecule type" value="Genomic_DNA"/>
</dbReference>
<reference evidence="1" key="1">
    <citation type="submission" date="2020-05" db="EMBL/GenBank/DDBJ databases">
        <title>WGS assembly of Panicum virgatum.</title>
        <authorList>
            <person name="Lovell J.T."/>
            <person name="Jenkins J."/>
            <person name="Shu S."/>
            <person name="Juenger T.E."/>
            <person name="Schmutz J."/>
        </authorList>
    </citation>
    <scope>NUCLEOTIDE SEQUENCE</scope>
    <source>
        <strain evidence="1">AP13</strain>
    </source>
</reference>
<sequence length="116" mass="12138">MAATGPITASSPSTCRAEIQTIRAPEDLGTGLKIEVAGVQGRRAPQGCLSGVVHGRYGQRDQVTARGARRRRESASSSNVAVRLQSGHGCLSVLLSESSIMEAECVNSDLKQTQTG</sequence>
<evidence type="ECO:0000313" key="2">
    <source>
        <dbReference type="Proteomes" id="UP000823388"/>
    </source>
</evidence>
<protein>
    <submittedName>
        <fullName evidence="1">Uncharacterized protein</fullName>
    </submittedName>
</protein>
<keyword evidence="2" id="KW-1185">Reference proteome</keyword>
<evidence type="ECO:0000313" key="1">
    <source>
        <dbReference type="EMBL" id="KAG2581472.1"/>
    </source>
</evidence>
<accession>A0A8T0R6V8</accession>
<gene>
    <name evidence="1" type="ORF">PVAP13_6KG035300</name>
</gene>